<protein>
    <submittedName>
        <fullName evidence="1">Uncharacterized protein</fullName>
    </submittedName>
</protein>
<dbReference type="Proteomes" id="UP000245464">
    <property type="component" value="Chromosome 10"/>
</dbReference>
<dbReference type="GeneID" id="90954740"/>
<dbReference type="KEGG" id="ptrr:90954740"/>
<sequence length="44" mass="5140">MRVSARAPPLGTISPFVCNAEKYVVKVELKWSTEYPFRRVHKFT</sequence>
<proteinExistence type="predicted"/>
<accession>A0A5M9KVM2</accession>
<dbReference type="RefSeq" id="XP_065959042.1">
    <property type="nucleotide sequence ID" value="XM_066104478.1"/>
</dbReference>
<gene>
    <name evidence="1" type="ORF">PtrM4_043150</name>
</gene>
<evidence type="ECO:0000313" key="1">
    <source>
        <dbReference type="EMBL" id="KAF7564881.1"/>
    </source>
</evidence>
<reference evidence="1" key="1">
    <citation type="journal article" date="2018" name="BMC Genomics">
        <title>Comparative genomics of the wheat fungal pathogen Pyrenophora tritici-repentis reveals chromosomal variations and genome plasticity.</title>
        <authorList>
            <person name="Moolhuijzen P."/>
            <person name="See P.T."/>
            <person name="Hane J.K."/>
            <person name="Shi G."/>
            <person name="Liu Z."/>
            <person name="Oliver R.P."/>
            <person name="Moffat C.S."/>
        </authorList>
    </citation>
    <scope>NUCLEOTIDE SEQUENCE [LARGE SCALE GENOMIC DNA]</scope>
    <source>
        <strain evidence="1">M4</strain>
    </source>
</reference>
<evidence type="ECO:0000313" key="2">
    <source>
        <dbReference type="Proteomes" id="UP000245464"/>
    </source>
</evidence>
<organism evidence="1 2">
    <name type="scientific">Pyrenophora tritici-repentis</name>
    <dbReference type="NCBI Taxonomy" id="45151"/>
    <lineage>
        <taxon>Eukaryota</taxon>
        <taxon>Fungi</taxon>
        <taxon>Dikarya</taxon>
        <taxon>Ascomycota</taxon>
        <taxon>Pezizomycotina</taxon>
        <taxon>Dothideomycetes</taxon>
        <taxon>Pleosporomycetidae</taxon>
        <taxon>Pleosporales</taxon>
        <taxon>Pleosporineae</taxon>
        <taxon>Pleosporaceae</taxon>
        <taxon>Pyrenophora</taxon>
    </lineage>
</organism>
<dbReference type="EMBL" id="NQIK02000010">
    <property type="protein sequence ID" value="KAF7564881.1"/>
    <property type="molecule type" value="Genomic_DNA"/>
</dbReference>
<comment type="caution">
    <text evidence="1">The sequence shown here is derived from an EMBL/GenBank/DDBJ whole genome shotgun (WGS) entry which is preliminary data.</text>
</comment>
<name>A0A5M9KVM2_9PLEO</name>
<dbReference type="AlphaFoldDB" id="A0A5M9KVM2"/>